<proteinExistence type="predicted"/>
<dbReference type="GeneID" id="19015657"/>
<dbReference type="InterPro" id="IPR016024">
    <property type="entry name" value="ARM-type_fold"/>
</dbReference>
<keyword evidence="8" id="KW-1185">Reference proteome</keyword>
<keyword evidence="1" id="KW-0853">WD repeat</keyword>
<dbReference type="InterPro" id="IPR001680">
    <property type="entry name" value="WD40_rpt"/>
</dbReference>
<gene>
    <name evidence="7" type="ORF">Bathy05g01540</name>
</gene>
<feature type="compositionally biased region" description="Basic and acidic residues" evidence="4">
    <location>
        <begin position="37"/>
        <end position="57"/>
    </location>
</feature>
<name>K8F5B2_9CHLO</name>
<dbReference type="Proteomes" id="UP000198341">
    <property type="component" value="Chromosome 5"/>
</dbReference>
<feature type="compositionally biased region" description="Polar residues" evidence="4">
    <location>
        <begin position="438"/>
        <end position="451"/>
    </location>
</feature>
<dbReference type="EMBL" id="FO082274">
    <property type="protein sequence ID" value="CCO16743.1"/>
    <property type="molecule type" value="Genomic_DNA"/>
</dbReference>
<dbReference type="InterPro" id="IPR036372">
    <property type="entry name" value="BEACH_dom_sf"/>
</dbReference>
<dbReference type="SUPFAM" id="SSF50729">
    <property type="entry name" value="PH domain-like"/>
    <property type="match status" value="1"/>
</dbReference>
<dbReference type="SMART" id="SM01026">
    <property type="entry name" value="Beach"/>
    <property type="match status" value="1"/>
</dbReference>
<evidence type="ECO:0000256" key="4">
    <source>
        <dbReference type="SAM" id="MobiDB-lite"/>
    </source>
</evidence>
<dbReference type="SUPFAM" id="SSF50978">
    <property type="entry name" value="WD40 repeat-like"/>
    <property type="match status" value="1"/>
</dbReference>
<dbReference type="SUPFAM" id="SSF81837">
    <property type="entry name" value="BEACH domain"/>
    <property type="match status" value="1"/>
</dbReference>
<dbReference type="InterPro" id="IPR050865">
    <property type="entry name" value="BEACH_Domain"/>
</dbReference>
<dbReference type="InterPro" id="IPR000409">
    <property type="entry name" value="BEACH_dom"/>
</dbReference>
<dbReference type="PANTHER" id="PTHR13743:SF157">
    <property type="entry name" value="BEACH DOMAIN-CONTAINING PROTEIN C2"/>
    <property type="match status" value="1"/>
</dbReference>
<dbReference type="SMART" id="SM00320">
    <property type="entry name" value="WD40"/>
    <property type="match status" value="4"/>
</dbReference>
<evidence type="ECO:0000259" key="5">
    <source>
        <dbReference type="PROSITE" id="PS50197"/>
    </source>
</evidence>
<dbReference type="PROSITE" id="PS51783">
    <property type="entry name" value="PH_BEACH"/>
    <property type="match status" value="1"/>
</dbReference>
<feature type="region of interest" description="Disordered" evidence="4">
    <location>
        <begin position="412"/>
        <end position="456"/>
    </location>
</feature>
<dbReference type="SUPFAM" id="SSF49899">
    <property type="entry name" value="Concanavalin A-like lectins/glucanases"/>
    <property type="match status" value="1"/>
</dbReference>
<dbReference type="Gene3D" id="2.30.29.30">
    <property type="entry name" value="Pleckstrin-homology domain (PH domain)/Phosphotyrosine-binding domain (PTB)"/>
    <property type="match status" value="1"/>
</dbReference>
<dbReference type="Pfam" id="PF14844">
    <property type="entry name" value="PH_BEACH"/>
    <property type="match status" value="1"/>
</dbReference>
<reference evidence="7 8" key="1">
    <citation type="submission" date="2011-10" db="EMBL/GenBank/DDBJ databases">
        <authorList>
            <person name="Genoscope - CEA"/>
        </authorList>
    </citation>
    <scope>NUCLEOTIDE SEQUENCE [LARGE SCALE GENOMIC DNA]</scope>
    <source>
        <strain evidence="7 8">RCC 1105</strain>
    </source>
</reference>
<dbReference type="Pfam" id="PF02138">
    <property type="entry name" value="Beach"/>
    <property type="match status" value="1"/>
</dbReference>
<dbReference type="Gene3D" id="2.130.10.10">
    <property type="entry name" value="YVTN repeat-like/Quinoprotein amine dehydrogenase"/>
    <property type="match status" value="2"/>
</dbReference>
<evidence type="ECO:0000313" key="7">
    <source>
        <dbReference type="EMBL" id="CCO16743.1"/>
    </source>
</evidence>
<dbReference type="PROSITE" id="PS50197">
    <property type="entry name" value="BEACH"/>
    <property type="match status" value="1"/>
</dbReference>
<dbReference type="CDD" id="cd06071">
    <property type="entry name" value="Beach"/>
    <property type="match status" value="1"/>
</dbReference>
<dbReference type="InterPro" id="IPR036322">
    <property type="entry name" value="WD40_repeat_dom_sf"/>
</dbReference>
<keyword evidence="3" id="KW-0175">Coiled coil</keyword>
<feature type="coiled-coil region" evidence="3">
    <location>
        <begin position="1215"/>
        <end position="1242"/>
    </location>
</feature>
<evidence type="ECO:0000256" key="2">
    <source>
        <dbReference type="ARBA" id="ARBA00022737"/>
    </source>
</evidence>
<keyword evidence="2" id="KW-0677">Repeat</keyword>
<dbReference type="FunFam" id="1.10.1540.10:FF:000001">
    <property type="entry name" value="neurobeachin isoform X1"/>
    <property type="match status" value="1"/>
</dbReference>
<evidence type="ECO:0000256" key="3">
    <source>
        <dbReference type="SAM" id="Coils"/>
    </source>
</evidence>
<evidence type="ECO:0000259" key="6">
    <source>
        <dbReference type="PROSITE" id="PS51783"/>
    </source>
</evidence>
<sequence>MVRAHSERSVDALVSDFILEQSLENIELIHEQLRGAYDGESREEGEGQLNTREERNELQQTPLLASSASPSLRALASVDASTDALRIFIKRLCDENREHSEYEDAMLLDIIGVFASASCSPRTLRFWFETIAKNRKRKKEGVEALLRSVRNANGRSATSSFSPKCCFHLDGENAGILGNAEAKWPFAKDGFSVVTYVYVNSFENSETNQINAEALAQAAQISTPNMKISPTAAQVLASAAAGSKVEYMPRLFSLLSSEGSSGYESYFHKNYLIFEAQGEKGERITLPFSHQFQLKTWLCVGVEYSVKREMASLYINGKLVETHSMKLPKVTKPLGFCCLGTNPPAAMAGMQDKRRQCALYAELGPVYIFRDGLGTQAFKKLYERGGDYVPCYVGQYRDSLLTTALSQSIIGGHSSGGGENNSTYHHHESSTDPFARTASGNVATSTAPTTTEGEEDEAEIFDKSLSPKLLQLFHPSVSKLNIKSVTNLAPSGSSNAGRKGILIGNTKVFKRDLIRDSMWENFQPGPCEMLRLLLDEEGKEDNRIVDKSNACLILQVMVELARSHSQNVQAMASMNLGRLLSQILPRLFQETPNEDSLHVEICKLLGKLLVISREHDGLYDEMLASLYLTLKPYAQTGCSSNGIVEVLRSLNAEAHANASALVKLNGLQMLLDTGWDNIEMLRSNEDIAEELTLSLFVIVSAGDAIEASKILLEFISAFDGTQGYSLIISKGLKALNRAVHALNHSFRSVFTENFIGQGGIEILMRLLRKVAMKNEEDGTSRDEEKYGTESEIIADVILITGHLMNGGFLNINDLTSAKAINEEGSVTASQVVRSIRHTLRSNPCMLLNESVFDALLSISLATKINHLEDIMAANVPSVKNELMFDALLESLPYSKPSVRKRALDAFILLACTKAENRDTLVSTLEFPEWIVLLLIRTKINSDNEDDTIKVGIDLLDILLHHALRASRDGAFVLEILSKSFKTTGEANAKSIEQKVLTNLLSFVFKELRGFNKLGISENSLVMRDNGLKLLSVVDTHLHRIGTDSEASDEDSKKMADMYAEIRNILGTATDVSKNSDSSGHVSAEERWNAYKSLRSTKEKAYLAFVQDWVENDFENLPLSKRCLEIERRELARREFVRSMRIKYERESLKILSEFEGGDFANFPWEVDPIETGKRRRYILRRMKEPPKREQNKKAMEELPSITLPKAVNRRESLDFDSEEKMIQEVQEEEKKLEKKNAREQKGAHTDATRLAYKLTNSMVLSDEPVFKNDEATMVTPLKTFRGSLILTEDCISFTGKDTETGIEHSWIQKLDELHQVQSRRYLLQRSALEFFFLSRETYFIDFGSSEERKNIYKCLIRMKPKNFVPLYLEASNPEVLMRKSDITSRWIRRELSNFDYILALNTLAGRSYLDITQYPVFPHVIADYESDVLDLNDPKTFRDLSKPIGALNPKRLNQVKERYDALKDDPEIPPFHYGSHYSSAGVVMFYLLRLEPFTTLAYNLQGGKFDHADRLFTGVESMWKSVLNDISDVKELTPEFFTMPEMFLNLNNCDFGTTQKGEKVGDVKLPKWASNAVDFVAKQRAALESEHVSKNLHTWIDLIFGFKQRGAEAVKATNVFYYTTYEGNVDVSKITNATMRRALQDQIENFGQTPSQLLNVPHPARQRAHDTLSGSHWLFERPGVVGKYRLKTNETQAIASVSSFGNNLLVINAKLEIAKHQFSPNIPDGTSNPFTFVPSKRRPVASSNSTSSSSGGGLLSSTLLSKSTSLIGGFFGFPQKAMNVLETILDESTSERKPMCVTADGKRIFLGGNIDNSVRIYSGDPNGCRLECMRKVYGGIVTSLALACDDQILVVGSVDSTVSLWLVKYPSTKTNLDNIREGLRDNIAMMRVEANSIFNEGSTVLEVIHRREFETFGNNFDAASGNDAYIVGTQPVRYYRGHGARIDAVSVSADLNVIVATSKTNGTSIFRLMTNEVLTNVSALRGEMNVITPDGIIIAWERESHTLRACTLNGRIVAERPLKDLIPLVTSLAWSRSGEYVIVGTEKKTASVAQAGGGGNGGVCLFALPWLSLYNTWALEFAVTSLTLTSDETNIIVGLENGEIVILANPSLSLRLVDNLLQSGWVSGL</sequence>
<protein>
    <submittedName>
        <fullName evidence="7">Unnamed protein product</fullName>
    </submittedName>
</protein>
<evidence type="ECO:0000256" key="1">
    <source>
        <dbReference type="ARBA" id="ARBA00022574"/>
    </source>
</evidence>
<dbReference type="InterPro" id="IPR015943">
    <property type="entry name" value="WD40/YVTN_repeat-like_dom_sf"/>
</dbReference>
<dbReference type="SUPFAM" id="SSF48371">
    <property type="entry name" value="ARM repeat"/>
    <property type="match status" value="1"/>
</dbReference>
<feature type="region of interest" description="Disordered" evidence="4">
    <location>
        <begin position="1724"/>
        <end position="1754"/>
    </location>
</feature>
<dbReference type="InterPro" id="IPR011993">
    <property type="entry name" value="PH-like_dom_sf"/>
</dbReference>
<dbReference type="RefSeq" id="XP_007513185.1">
    <property type="nucleotide sequence ID" value="XM_007513123.1"/>
</dbReference>
<dbReference type="InterPro" id="IPR023362">
    <property type="entry name" value="PH-BEACH_dom"/>
</dbReference>
<dbReference type="InterPro" id="IPR013320">
    <property type="entry name" value="ConA-like_dom_sf"/>
</dbReference>
<accession>K8F5B2</accession>
<feature type="domain" description="BEACH" evidence="5">
    <location>
        <begin position="1371"/>
        <end position="1661"/>
    </location>
</feature>
<feature type="domain" description="BEACH-type PH" evidence="6">
    <location>
        <begin position="1260"/>
        <end position="1356"/>
    </location>
</feature>
<organism evidence="7 8">
    <name type="scientific">Bathycoccus prasinos</name>
    <dbReference type="NCBI Taxonomy" id="41875"/>
    <lineage>
        <taxon>Eukaryota</taxon>
        <taxon>Viridiplantae</taxon>
        <taxon>Chlorophyta</taxon>
        <taxon>Mamiellophyceae</taxon>
        <taxon>Mamiellales</taxon>
        <taxon>Bathycoccaceae</taxon>
        <taxon>Bathycoccus</taxon>
    </lineage>
</organism>
<feature type="compositionally biased region" description="Low complexity" evidence="4">
    <location>
        <begin position="1742"/>
        <end position="1754"/>
    </location>
</feature>
<dbReference type="eggNOG" id="KOG1787">
    <property type="taxonomic scope" value="Eukaryota"/>
</dbReference>
<evidence type="ECO:0000313" key="8">
    <source>
        <dbReference type="Proteomes" id="UP000198341"/>
    </source>
</evidence>
<feature type="region of interest" description="Disordered" evidence="4">
    <location>
        <begin position="37"/>
        <end position="59"/>
    </location>
</feature>
<dbReference type="OrthoDB" id="26681at2759"/>
<dbReference type="KEGG" id="bpg:Bathy05g01540"/>
<dbReference type="Gene3D" id="1.10.1540.10">
    <property type="entry name" value="BEACH domain"/>
    <property type="match status" value="1"/>
</dbReference>
<dbReference type="Pfam" id="PF00400">
    <property type="entry name" value="WD40"/>
    <property type="match status" value="1"/>
</dbReference>
<dbReference type="PANTHER" id="PTHR13743">
    <property type="entry name" value="BEIGE/BEACH-RELATED"/>
    <property type="match status" value="1"/>
</dbReference>